<evidence type="ECO:0000259" key="3">
    <source>
        <dbReference type="PROSITE" id="PS50977"/>
    </source>
</evidence>
<dbReference type="Pfam" id="PF00440">
    <property type="entry name" value="TetR_N"/>
    <property type="match status" value="1"/>
</dbReference>
<dbReference type="SUPFAM" id="SSF46689">
    <property type="entry name" value="Homeodomain-like"/>
    <property type="match status" value="1"/>
</dbReference>
<feature type="region of interest" description="Disordered" evidence="2">
    <location>
        <begin position="1"/>
        <end position="26"/>
    </location>
</feature>
<dbReference type="AlphaFoldDB" id="A0A6J6R7D7"/>
<keyword evidence="1" id="KW-0238">DNA-binding</keyword>
<accession>A0A6J6R7D7</accession>
<evidence type="ECO:0000256" key="2">
    <source>
        <dbReference type="SAM" id="MobiDB-lite"/>
    </source>
</evidence>
<dbReference type="GO" id="GO:0003700">
    <property type="term" value="F:DNA-binding transcription factor activity"/>
    <property type="evidence" value="ECO:0007669"/>
    <property type="project" value="TreeGrafter"/>
</dbReference>
<dbReference type="Gene3D" id="1.10.357.10">
    <property type="entry name" value="Tetracycline Repressor, domain 2"/>
    <property type="match status" value="1"/>
</dbReference>
<dbReference type="PANTHER" id="PTHR30055:SF223">
    <property type="entry name" value="HTH-TYPE TRANSCRIPTIONAL REGULATOR UIDR"/>
    <property type="match status" value="1"/>
</dbReference>
<feature type="domain" description="HTH tetR-type" evidence="3">
    <location>
        <begin position="26"/>
        <end position="86"/>
    </location>
</feature>
<dbReference type="PROSITE" id="PS50977">
    <property type="entry name" value="HTH_TETR_2"/>
    <property type="match status" value="1"/>
</dbReference>
<sequence length="278" mass="29637">MPSENDAPPQTLTHQSAPDRRTRKRDARRDHLLDLAADIVEDAGVDGLTMAALAQAADYATASLYTYFDSRSALLAALQQRALLLLHDLAEARVAQWQAALRMAEPPPTDQVASLALLWAFSDLFLAAPQTHPREFRLQQQMLINAGAETTADAAEVVPAAMLVLDVPRRLLEAATDTAALQTQPFTANPLEELLEGSLVRTFAWVLGLNGALMADGLSTGLPTTGAALGEVLTQGLLQGWGASPKDSAIARSLAQSLGQSPDRSLRQSQAQSLGEQA</sequence>
<dbReference type="InterPro" id="IPR009057">
    <property type="entry name" value="Homeodomain-like_sf"/>
</dbReference>
<reference evidence="4" key="1">
    <citation type="submission" date="2020-05" db="EMBL/GenBank/DDBJ databases">
        <authorList>
            <person name="Chiriac C."/>
            <person name="Salcher M."/>
            <person name="Ghai R."/>
            <person name="Kavagutti S V."/>
        </authorList>
    </citation>
    <scope>NUCLEOTIDE SEQUENCE</scope>
</reference>
<dbReference type="GO" id="GO:0000976">
    <property type="term" value="F:transcription cis-regulatory region binding"/>
    <property type="evidence" value="ECO:0007669"/>
    <property type="project" value="TreeGrafter"/>
</dbReference>
<dbReference type="InterPro" id="IPR001647">
    <property type="entry name" value="HTH_TetR"/>
</dbReference>
<dbReference type="EMBL" id="CAEZXS010000302">
    <property type="protein sequence ID" value="CAB4717833.1"/>
    <property type="molecule type" value="Genomic_DNA"/>
</dbReference>
<evidence type="ECO:0000313" key="4">
    <source>
        <dbReference type="EMBL" id="CAB4717833.1"/>
    </source>
</evidence>
<dbReference type="PANTHER" id="PTHR30055">
    <property type="entry name" value="HTH-TYPE TRANSCRIPTIONAL REGULATOR RUTR"/>
    <property type="match status" value="1"/>
</dbReference>
<proteinExistence type="predicted"/>
<feature type="region of interest" description="Disordered" evidence="2">
    <location>
        <begin position="252"/>
        <end position="278"/>
    </location>
</feature>
<feature type="compositionally biased region" description="Polar residues" evidence="2">
    <location>
        <begin position="254"/>
        <end position="278"/>
    </location>
</feature>
<name>A0A6J6R7D7_9ZZZZ</name>
<organism evidence="4">
    <name type="scientific">freshwater metagenome</name>
    <dbReference type="NCBI Taxonomy" id="449393"/>
    <lineage>
        <taxon>unclassified sequences</taxon>
        <taxon>metagenomes</taxon>
        <taxon>ecological metagenomes</taxon>
    </lineage>
</organism>
<evidence type="ECO:0000256" key="1">
    <source>
        <dbReference type="ARBA" id="ARBA00023125"/>
    </source>
</evidence>
<gene>
    <name evidence="4" type="ORF">UFOPK2582_01762</name>
</gene>
<protein>
    <submittedName>
        <fullName evidence="4">Unannotated protein</fullName>
    </submittedName>
</protein>
<dbReference type="InterPro" id="IPR050109">
    <property type="entry name" value="HTH-type_TetR-like_transc_reg"/>
</dbReference>